<dbReference type="Proteomes" id="UP000770661">
    <property type="component" value="Unassembled WGS sequence"/>
</dbReference>
<evidence type="ECO:0000313" key="2">
    <source>
        <dbReference type="EMBL" id="KAG0728340.1"/>
    </source>
</evidence>
<evidence type="ECO:0000256" key="1">
    <source>
        <dbReference type="SAM" id="MobiDB-lite"/>
    </source>
</evidence>
<feature type="compositionally biased region" description="Basic residues" evidence="1">
    <location>
        <begin position="29"/>
        <end position="38"/>
    </location>
</feature>
<gene>
    <name evidence="2" type="ORF">GWK47_032682</name>
</gene>
<evidence type="ECO:0000313" key="3">
    <source>
        <dbReference type="Proteomes" id="UP000770661"/>
    </source>
</evidence>
<organism evidence="2 3">
    <name type="scientific">Chionoecetes opilio</name>
    <name type="common">Atlantic snow crab</name>
    <name type="synonym">Cancer opilio</name>
    <dbReference type="NCBI Taxonomy" id="41210"/>
    <lineage>
        <taxon>Eukaryota</taxon>
        <taxon>Metazoa</taxon>
        <taxon>Ecdysozoa</taxon>
        <taxon>Arthropoda</taxon>
        <taxon>Crustacea</taxon>
        <taxon>Multicrustacea</taxon>
        <taxon>Malacostraca</taxon>
        <taxon>Eumalacostraca</taxon>
        <taxon>Eucarida</taxon>
        <taxon>Decapoda</taxon>
        <taxon>Pleocyemata</taxon>
        <taxon>Brachyura</taxon>
        <taxon>Eubrachyura</taxon>
        <taxon>Majoidea</taxon>
        <taxon>Majidae</taxon>
        <taxon>Chionoecetes</taxon>
    </lineage>
</organism>
<keyword evidence="3" id="KW-1185">Reference proteome</keyword>
<proteinExistence type="predicted"/>
<sequence length="200" mass="22002">MRQLETSMRVDVVGTGDLDNSIKESTREKRGKGVRKGRGQGPTKVPGPKAHFRVTHKQGRNFPFPSEKIIPYLPRRKAGFSTLGPCSRSGRTLDAALCRRGRHKNWVHLQDALERGAPHAWYAPGRRSCHPHGALLQHTKRAVYQVGIGNLSPGPQKQTQLLKGAVGHGFSETKSRVLSGARSRGSKGVNELLEVCCKKC</sequence>
<name>A0A8J5D4B2_CHIOP</name>
<dbReference type="AlphaFoldDB" id="A0A8J5D4B2"/>
<reference evidence="2" key="1">
    <citation type="submission" date="2020-07" db="EMBL/GenBank/DDBJ databases">
        <title>The High-quality genome of the commercially important snow crab, Chionoecetes opilio.</title>
        <authorList>
            <person name="Jeong J.-H."/>
            <person name="Ryu S."/>
        </authorList>
    </citation>
    <scope>NUCLEOTIDE SEQUENCE</scope>
    <source>
        <strain evidence="2">MADBK_172401_WGS</strain>
        <tissue evidence="2">Digestive gland</tissue>
    </source>
</reference>
<protein>
    <submittedName>
        <fullName evidence="2">Uncharacterized protein</fullName>
    </submittedName>
</protein>
<dbReference type="EMBL" id="JACEEZ010002296">
    <property type="protein sequence ID" value="KAG0728340.1"/>
    <property type="molecule type" value="Genomic_DNA"/>
</dbReference>
<accession>A0A8J5D4B2</accession>
<feature type="region of interest" description="Disordered" evidence="1">
    <location>
        <begin position="1"/>
        <end position="49"/>
    </location>
</feature>
<comment type="caution">
    <text evidence="2">The sequence shown here is derived from an EMBL/GenBank/DDBJ whole genome shotgun (WGS) entry which is preliminary data.</text>
</comment>